<dbReference type="InterPro" id="IPR002347">
    <property type="entry name" value="SDR_fam"/>
</dbReference>
<gene>
    <name evidence="4" type="ORF">LTR16_001368</name>
</gene>
<evidence type="ECO:0000313" key="5">
    <source>
        <dbReference type="Proteomes" id="UP001357485"/>
    </source>
</evidence>
<evidence type="ECO:0000256" key="3">
    <source>
        <dbReference type="SAM" id="Phobius"/>
    </source>
</evidence>
<keyword evidence="3" id="KW-0812">Transmembrane</keyword>
<dbReference type="Proteomes" id="UP001357485">
    <property type="component" value="Unassembled WGS sequence"/>
</dbReference>
<evidence type="ECO:0008006" key="6">
    <source>
        <dbReference type="Google" id="ProtNLM"/>
    </source>
</evidence>
<keyword evidence="3" id="KW-1133">Transmembrane helix</keyword>
<dbReference type="Gene3D" id="3.40.50.720">
    <property type="entry name" value="NAD(P)-binding Rossmann-like Domain"/>
    <property type="match status" value="2"/>
</dbReference>
<evidence type="ECO:0000313" key="4">
    <source>
        <dbReference type="EMBL" id="KAK5201813.1"/>
    </source>
</evidence>
<comment type="caution">
    <text evidence="4">The sequence shown here is derived from an EMBL/GenBank/DDBJ whole genome shotgun (WGS) entry which is preliminary data.</text>
</comment>
<feature type="transmembrane region" description="Helical" evidence="3">
    <location>
        <begin position="60"/>
        <end position="80"/>
    </location>
</feature>
<evidence type="ECO:0000256" key="1">
    <source>
        <dbReference type="ARBA" id="ARBA00006484"/>
    </source>
</evidence>
<dbReference type="InterPro" id="IPR036291">
    <property type="entry name" value="NAD(P)-bd_dom_sf"/>
</dbReference>
<keyword evidence="5" id="KW-1185">Reference proteome</keyword>
<comment type="similarity">
    <text evidence="1">Belongs to the short-chain dehydrogenases/reductases (SDR) family.</text>
</comment>
<dbReference type="PANTHER" id="PTHR42901">
    <property type="entry name" value="ALCOHOL DEHYDROGENASE"/>
    <property type="match status" value="1"/>
</dbReference>
<dbReference type="PANTHER" id="PTHR42901:SF1">
    <property type="entry name" value="ALCOHOL DEHYDROGENASE"/>
    <property type="match status" value="1"/>
</dbReference>
<name>A0ABR0LQC6_9PEZI</name>
<dbReference type="SUPFAM" id="SSF51735">
    <property type="entry name" value="NAD(P)-binding Rossmann-fold domains"/>
    <property type="match status" value="1"/>
</dbReference>
<protein>
    <recommendedName>
        <fullName evidence="6">NAD(P)-binding protein</fullName>
    </recommendedName>
</protein>
<organism evidence="4 5">
    <name type="scientific">Cryomyces antarcticus</name>
    <dbReference type="NCBI Taxonomy" id="329879"/>
    <lineage>
        <taxon>Eukaryota</taxon>
        <taxon>Fungi</taxon>
        <taxon>Dikarya</taxon>
        <taxon>Ascomycota</taxon>
        <taxon>Pezizomycotina</taxon>
        <taxon>Dothideomycetes</taxon>
        <taxon>Dothideomycetes incertae sedis</taxon>
        <taxon>Cryomyces</taxon>
    </lineage>
</organism>
<keyword evidence="2" id="KW-0560">Oxidoreductase</keyword>
<dbReference type="PRINTS" id="PR00081">
    <property type="entry name" value="GDHRDH"/>
</dbReference>
<keyword evidence="3" id="KW-0472">Membrane</keyword>
<proteinExistence type="inferred from homology"/>
<reference evidence="4 5" key="1">
    <citation type="submission" date="2023-08" db="EMBL/GenBank/DDBJ databases">
        <title>Black Yeasts Isolated from many extreme environments.</title>
        <authorList>
            <person name="Coleine C."/>
            <person name="Stajich J.E."/>
            <person name="Selbmann L."/>
        </authorList>
    </citation>
    <scope>NUCLEOTIDE SEQUENCE [LARGE SCALE GENOMIC DNA]</scope>
    <source>
        <strain evidence="4 5">CCFEE 536</strain>
    </source>
</reference>
<evidence type="ECO:0000256" key="2">
    <source>
        <dbReference type="ARBA" id="ARBA00023002"/>
    </source>
</evidence>
<sequence>MERTLECNLSFPQSTVSQPDFANPFAKIYRKTPYPRISPDRASLSASNKIVVVTASHTGIGYAIASNFAIVGAAHFIIIARRKDVLEQARKELAAAHPTTQFHAFAASIVDDEKFMLSNWNLVHKFLGLTPIPKSNNLPSTTAHTDENGISPRGESTTNGNIILDLSSAAAHVFLPQLGAYSASKLAFSRLLAMAQDDVFSPPSSFYPNLRTHSFHPGVILTQAAYDYGHAEDTMPWDSADLPDQFAVWLASPEAEFLEGRFVWANWDADELVARREEIVQGGLLRIGVVGRAEWGV</sequence>
<dbReference type="Pfam" id="PF00106">
    <property type="entry name" value="adh_short"/>
    <property type="match status" value="1"/>
</dbReference>
<dbReference type="EMBL" id="JAVRRA010016482">
    <property type="protein sequence ID" value="KAK5201813.1"/>
    <property type="molecule type" value="Genomic_DNA"/>
</dbReference>
<accession>A0ABR0LQC6</accession>